<evidence type="ECO:0000256" key="8">
    <source>
        <dbReference type="HAMAP-Rule" id="MF_00972"/>
    </source>
</evidence>
<dbReference type="InterPro" id="IPR028883">
    <property type="entry name" value="tRNA_aden_deaminase"/>
</dbReference>
<dbReference type="Pfam" id="PF14437">
    <property type="entry name" value="MafB19-deam"/>
    <property type="match status" value="1"/>
</dbReference>
<dbReference type="PROSITE" id="PS51747">
    <property type="entry name" value="CYT_DCMP_DEAMINASES_2"/>
    <property type="match status" value="1"/>
</dbReference>
<evidence type="ECO:0000256" key="4">
    <source>
        <dbReference type="ARBA" id="ARBA00022723"/>
    </source>
</evidence>
<feature type="binding site" evidence="8">
    <location>
        <position position="99"/>
    </location>
    <ligand>
        <name>Zn(2+)</name>
        <dbReference type="ChEBI" id="CHEBI:29105"/>
        <note>catalytic</note>
    </ligand>
</feature>
<accession>A0ABQ4M2Z6</accession>
<evidence type="ECO:0000256" key="7">
    <source>
        <dbReference type="ARBA" id="ARBA00048045"/>
    </source>
</evidence>
<keyword evidence="5 8" id="KW-0378">Hydrolase</keyword>
<comment type="catalytic activity">
    <reaction evidence="7 8">
        <text>adenosine(34) in tRNA + H2O + H(+) = inosine(34) in tRNA + NH4(+)</text>
        <dbReference type="Rhea" id="RHEA:43168"/>
        <dbReference type="Rhea" id="RHEA-COMP:10373"/>
        <dbReference type="Rhea" id="RHEA-COMP:10374"/>
        <dbReference type="ChEBI" id="CHEBI:15377"/>
        <dbReference type="ChEBI" id="CHEBI:15378"/>
        <dbReference type="ChEBI" id="CHEBI:28938"/>
        <dbReference type="ChEBI" id="CHEBI:74411"/>
        <dbReference type="ChEBI" id="CHEBI:82852"/>
        <dbReference type="EC" id="3.5.4.33"/>
    </reaction>
</comment>
<keyword evidence="3 8" id="KW-0819">tRNA processing</keyword>
<evidence type="ECO:0000313" key="10">
    <source>
        <dbReference type="EMBL" id="GIO69904.1"/>
    </source>
</evidence>
<dbReference type="HAMAP" id="MF_00972">
    <property type="entry name" value="tRNA_aden_deaminase"/>
    <property type="match status" value="1"/>
</dbReference>
<dbReference type="PROSITE" id="PS00903">
    <property type="entry name" value="CYT_DCMP_DEAMINASES_1"/>
    <property type="match status" value="1"/>
</dbReference>
<dbReference type="Gene3D" id="3.40.140.10">
    <property type="entry name" value="Cytidine Deaminase, domain 2"/>
    <property type="match status" value="1"/>
</dbReference>
<evidence type="ECO:0000313" key="11">
    <source>
        <dbReference type="Proteomes" id="UP000680638"/>
    </source>
</evidence>
<dbReference type="Proteomes" id="UP000680638">
    <property type="component" value="Unassembled WGS sequence"/>
</dbReference>
<dbReference type="InterPro" id="IPR058535">
    <property type="entry name" value="MafB19-deam"/>
</dbReference>
<dbReference type="InterPro" id="IPR016193">
    <property type="entry name" value="Cytidine_deaminase-like"/>
</dbReference>
<proteinExistence type="inferred from homology"/>
<dbReference type="InterPro" id="IPR016192">
    <property type="entry name" value="APOBEC/CMP_deaminase_Zn-bd"/>
</dbReference>
<dbReference type="EMBL" id="BORW01000039">
    <property type="protein sequence ID" value="GIO69904.1"/>
    <property type="molecule type" value="Genomic_DNA"/>
</dbReference>
<gene>
    <name evidence="10" type="primary">cumB</name>
    <name evidence="8" type="synonym">tadA</name>
    <name evidence="10" type="ORF">J21TS3_47250</name>
</gene>
<name>A0ABQ4M2Z6_9BACL</name>
<evidence type="ECO:0000256" key="2">
    <source>
        <dbReference type="ARBA" id="ARBA00011738"/>
    </source>
</evidence>
<evidence type="ECO:0000256" key="5">
    <source>
        <dbReference type="ARBA" id="ARBA00022801"/>
    </source>
</evidence>
<dbReference type="SUPFAM" id="SSF53927">
    <property type="entry name" value="Cytidine deaminase-like"/>
    <property type="match status" value="1"/>
</dbReference>
<keyword evidence="4 8" id="KW-0479">Metal-binding</keyword>
<comment type="function">
    <text evidence="8">Catalyzes the deamination of adenosine to inosine at the wobble position 34 of tRNA(Arg2).</text>
</comment>
<feature type="domain" description="CMP/dCMP-type deaminase" evidence="9">
    <location>
        <begin position="18"/>
        <end position="136"/>
    </location>
</feature>
<evidence type="ECO:0000256" key="3">
    <source>
        <dbReference type="ARBA" id="ARBA00022694"/>
    </source>
</evidence>
<evidence type="ECO:0000259" key="9">
    <source>
        <dbReference type="PROSITE" id="PS51747"/>
    </source>
</evidence>
<comment type="caution">
    <text evidence="10">The sequence shown here is derived from an EMBL/GenBank/DDBJ whole genome shotgun (WGS) entry which is preliminary data.</text>
</comment>
<feature type="binding site" evidence="8">
    <location>
        <position position="69"/>
    </location>
    <ligand>
        <name>Zn(2+)</name>
        <dbReference type="ChEBI" id="CHEBI:29105"/>
        <note>catalytic</note>
    </ligand>
</feature>
<keyword evidence="11" id="KW-1185">Reference proteome</keyword>
<dbReference type="PANTHER" id="PTHR11079:SF202">
    <property type="entry name" value="TRNA-SPECIFIC ADENOSINE DEAMINASE"/>
    <property type="match status" value="1"/>
</dbReference>
<evidence type="ECO:0000256" key="1">
    <source>
        <dbReference type="ARBA" id="ARBA00010669"/>
    </source>
</evidence>
<sequence length="168" mass="18531">MEEHLNHPLSVDESVDKAVHERWMKEAIAEAKKAEAIGEVPIGAIIVRGDEIIGRGYNLRETSQDATAHAEIVAIRQASQAIGAWRLLDCRLYVTLEPCPMCAGAIVQSRIPHVIYGTGDPKAGCAGTLMNLLQEPRFNHRTELTVGVLQEECATMLTQFFRKLRGKA</sequence>
<evidence type="ECO:0000256" key="6">
    <source>
        <dbReference type="ARBA" id="ARBA00022833"/>
    </source>
</evidence>
<dbReference type="InterPro" id="IPR002125">
    <property type="entry name" value="CMP_dCMP_dom"/>
</dbReference>
<dbReference type="EC" id="3.5.4.33" evidence="8"/>
<feature type="binding site" evidence="8">
    <location>
        <position position="102"/>
    </location>
    <ligand>
        <name>Zn(2+)</name>
        <dbReference type="ChEBI" id="CHEBI:29105"/>
        <note>catalytic</note>
    </ligand>
</feature>
<comment type="cofactor">
    <cofactor evidence="8">
        <name>Zn(2+)</name>
        <dbReference type="ChEBI" id="CHEBI:29105"/>
    </cofactor>
    <text evidence="8">Binds 1 zinc ion per subunit.</text>
</comment>
<keyword evidence="6 8" id="KW-0862">Zinc</keyword>
<organism evidence="10 11">
    <name type="scientific">Paenibacillus cookii</name>
    <dbReference type="NCBI Taxonomy" id="157839"/>
    <lineage>
        <taxon>Bacteria</taxon>
        <taxon>Bacillati</taxon>
        <taxon>Bacillota</taxon>
        <taxon>Bacilli</taxon>
        <taxon>Bacillales</taxon>
        <taxon>Paenibacillaceae</taxon>
        <taxon>Paenibacillus</taxon>
    </lineage>
</organism>
<reference evidence="10 11" key="1">
    <citation type="submission" date="2021-03" db="EMBL/GenBank/DDBJ databases">
        <title>Antimicrobial resistance genes in bacteria isolated from Japanese honey, and their potential for conferring macrolide and lincosamide resistance in the American foulbrood pathogen Paenibacillus larvae.</title>
        <authorList>
            <person name="Okamoto M."/>
            <person name="Kumagai M."/>
            <person name="Kanamori H."/>
            <person name="Takamatsu D."/>
        </authorList>
    </citation>
    <scope>NUCLEOTIDE SEQUENCE [LARGE SCALE GENOMIC DNA]</scope>
    <source>
        <strain evidence="10 11">J21TS3</strain>
    </source>
</reference>
<comment type="subunit">
    <text evidence="2 8">Homodimer.</text>
</comment>
<dbReference type="NCBIfam" id="NF008113">
    <property type="entry name" value="PRK10860.1"/>
    <property type="match status" value="1"/>
</dbReference>
<dbReference type="PANTHER" id="PTHR11079">
    <property type="entry name" value="CYTOSINE DEAMINASE FAMILY MEMBER"/>
    <property type="match status" value="1"/>
</dbReference>
<protein>
    <recommendedName>
        <fullName evidence="8">tRNA-specific adenosine deaminase</fullName>
        <ecNumber evidence="8">3.5.4.33</ecNumber>
    </recommendedName>
</protein>
<comment type="similarity">
    <text evidence="1">Belongs to the cytidine and deoxycytidylate deaminase family. ADAT2 subfamily.</text>
</comment>
<dbReference type="CDD" id="cd01285">
    <property type="entry name" value="nucleoside_deaminase"/>
    <property type="match status" value="1"/>
</dbReference>
<feature type="active site" description="Proton donor" evidence="8">
    <location>
        <position position="71"/>
    </location>
</feature>